<dbReference type="Pfam" id="PF00929">
    <property type="entry name" value="RNase_T"/>
    <property type="match status" value="1"/>
</dbReference>
<dbReference type="InterPro" id="IPR006054">
    <property type="entry name" value="DnaQ"/>
</dbReference>
<accession>A0AAE3ZFT3</accession>
<dbReference type="NCBIfam" id="NF005907">
    <property type="entry name" value="PRK07883.1-5"/>
    <property type="match status" value="1"/>
</dbReference>
<dbReference type="PROSITE" id="PS50151">
    <property type="entry name" value="UVR"/>
    <property type="match status" value="1"/>
</dbReference>
<dbReference type="InterPro" id="IPR036876">
    <property type="entry name" value="UVR_dom_sf"/>
</dbReference>
<dbReference type="GO" id="GO:0006289">
    <property type="term" value="P:nucleotide-excision repair"/>
    <property type="evidence" value="ECO:0007669"/>
    <property type="project" value="InterPro"/>
</dbReference>
<dbReference type="PANTHER" id="PTHR30562">
    <property type="entry name" value="UVRC/OXIDOREDUCTASE"/>
    <property type="match status" value="1"/>
</dbReference>
<dbReference type="SUPFAM" id="SSF53098">
    <property type="entry name" value="Ribonuclease H-like"/>
    <property type="match status" value="1"/>
</dbReference>
<sequence>MTETSREHARLPRRQLSFDELGLPLHEVTFVVVDLETTGGRSGQDAVTEIGAVKVRGGEVLGEFSTLVAPGQPIPSAVVSITGITDAMVAEAPTLESVLPAFLEFSRGSVLVAHNATFDLGFLRAGCAQLGLVWPKPTSVCTVQLARRVLSREETPNHKLATLARVLRTRTEPVHRALDDARTTVDVLHSLLERVGPLGVHSLEELLGYLSDVSPQQRRKRHLADALPSAPGTYLFRGPNDEVLYVGTATDLRRRVRQYFTAGERRGRVKEMVALSDRVDHIECSHPLEAEVRELRLLGAHQPPYNRRSKFPQRAWWVILTDEAFPRLSIVRTPKPQAIGPFRGRRAAVEAVEALQSVTSLRRCTERIPAKEQRGRPCAVYDLGHCGAPCAGYQSVDEYAPQVISVHDVMTGRGDALLEHLRAELDQLSAAQRFEDAATHRDRLANLVRSLDRGQRLAALAAIPELVAARPDGLGGWNFAVVRHGRLAAAGTAQRGTPPMPVVDALQASAETVVPGDGPLLGAPADEIHVVYRWLTAGDTRMVRCVTPWSEPAGAAGRWRTWLDRVADARTPYPAAD</sequence>
<evidence type="ECO:0000313" key="4">
    <source>
        <dbReference type="EMBL" id="MDR7303091.1"/>
    </source>
</evidence>
<protein>
    <submittedName>
        <fullName evidence="4">DNA polymerase-3 subunit epsilon</fullName>
        <ecNumber evidence="4">2.7.7.7</ecNumber>
    </submittedName>
</protein>
<feature type="domain" description="GIY-YIG" evidence="3">
    <location>
        <begin position="229"/>
        <end position="307"/>
    </location>
</feature>
<dbReference type="InterPro" id="IPR035901">
    <property type="entry name" value="GIY-YIG_endonuc_sf"/>
</dbReference>
<feature type="domain" description="UVR" evidence="2">
    <location>
        <begin position="415"/>
        <end position="450"/>
    </location>
</feature>
<dbReference type="AlphaFoldDB" id="A0AAE3ZFT3"/>
<dbReference type="InterPro" id="IPR012337">
    <property type="entry name" value="RNaseH-like_sf"/>
</dbReference>
<dbReference type="FunFam" id="3.30.420.10:FF:000045">
    <property type="entry name" value="3'-5' exonuclease DinG"/>
    <property type="match status" value="1"/>
</dbReference>
<organism evidence="4 5">
    <name type="scientific">Haloactinomyces albus</name>
    <dbReference type="NCBI Taxonomy" id="1352928"/>
    <lineage>
        <taxon>Bacteria</taxon>
        <taxon>Bacillati</taxon>
        <taxon>Actinomycetota</taxon>
        <taxon>Actinomycetes</taxon>
        <taxon>Actinopolysporales</taxon>
        <taxon>Actinopolysporaceae</taxon>
        <taxon>Haloactinomyces</taxon>
    </lineage>
</organism>
<dbReference type="EMBL" id="JAVDXW010000001">
    <property type="protein sequence ID" value="MDR7303091.1"/>
    <property type="molecule type" value="Genomic_DNA"/>
</dbReference>
<dbReference type="InterPro" id="IPR036397">
    <property type="entry name" value="RNaseH_sf"/>
</dbReference>
<dbReference type="Pfam" id="PF02151">
    <property type="entry name" value="UVR"/>
    <property type="match status" value="1"/>
</dbReference>
<dbReference type="SUPFAM" id="SSF46600">
    <property type="entry name" value="C-terminal UvrC-binding domain of UvrB"/>
    <property type="match status" value="1"/>
</dbReference>
<dbReference type="RefSeq" id="WP_310275169.1">
    <property type="nucleotide sequence ID" value="NZ_JAVDXW010000001.1"/>
</dbReference>
<dbReference type="GO" id="GO:0004527">
    <property type="term" value="F:exonuclease activity"/>
    <property type="evidence" value="ECO:0007669"/>
    <property type="project" value="UniProtKB-KW"/>
</dbReference>
<evidence type="ECO:0000256" key="1">
    <source>
        <dbReference type="ARBA" id="ARBA00022839"/>
    </source>
</evidence>
<keyword evidence="5" id="KW-1185">Reference proteome</keyword>
<dbReference type="InterPro" id="IPR000305">
    <property type="entry name" value="GIY-YIG_endonuc"/>
</dbReference>
<keyword evidence="4" id="KW-0548">Nucleotidyltransferase</keyword>
<proteinExistence type="predicted"/>
<dbReference type="InterPro" id="IPR047296">
    <property type="entry name" value="GIY-YIG_UvrC_Cho"/>
</dbReference>
<keyword evidence="1" id="KW-0269">Exonuclease</keyword>
<dbReference type="InterPro" id="IPR013520">
    <property type="entry name" value="Ribonucl_H"/>
</dbReference>
<gene>
    <name evidence="4" type="ORF">JOF55_003272</name>
</gene>
<dbReference type="EC" id="2.7.7.7" evidence="4"/>
<keyword evidence="4" id="KW-0808">Transferase</keyword>
<dbReference type="GO" id="GO:0009380">
    <property type="term" value="C:excinuclease repair complex"/>
    <property type="evidence" value="ECO:0007669"/>
    <property type="project" value="TreeGrafter"/>
</dbReference>
<dbReference type="Pfam" id="PF01541">
    <property type="entry name" value="GIY-YIG"/>
    <property type="match status" value="1"/>
</dbReference>
<dbReference type="CDD" id="cd06127">
    <property type="entry name" value="DEDDh"/>
    <property type="match status" value="1"/>
</dbReference>
<dbReference type="Proteomes" id="UP001180845">
    <property type="component" value="Unassembled WGS sequence"/>
</dbReference>
<dbReference type="NCBIfam" id="TIGR00573">
    <property type="entry name" value="dnaq"/>
    <property type="match status" value="1"/>
</dbReference>
<reference evidence="4" key="1">
    <citation type="submission" date="2023-07" db="EMBL/GenBank/DDBJ databases">
        <title>Sequencing the genomes of 1000 actinobacteria strains.</title>
        <authorList>
            <person name="Klenk H.-P."/>
        </authorList>
    </citation>
    <scope>NUCLEOTIDE SEQUENCE</scope>
    <source>
        <strain evidence="4">DSM 45977</strain>
    </source>
</reference>
<dbReference type="CDD" id="cd10434">
    <property type="entry name" value="GIY-YIG_UvrC_Cho"/>
    <property type="match status" value="1"/>
</dbReference>
<evidence type="ECO:0000313" key="5">
    <source>
        <dbReference type="Proteomes" id="UP001180845"/>
    </source>
</evidence>
<dbReference type="PROSITE" id="PS50164">
    <property type="entry name" value="GIY_YIG"/>
    <property type="match status" value="1"/>
</dbReference>
<dbReference type="SMART" id="SM00465">
    <property type="entry name" value="GIYc"/>
    <property type="match status" value="1"/>
</dbReference>
<dbReference type="InterPro" id="IPR001943">
    <property type="entry name" value="UVR_dom"/>
</dbReference>
<dbReference type="SMART" id="SM00479">
    <property type="entry name" value="EXOIII"/>
    <property type="match status" value="1"/>
</dbReference>
<dbReference type="PANTHER" id="PTHR30562:SF1">
    <property type="entry name" value="UVRABC SYSTEM PROTEIN C"/>
    <property type="match status" value="1"/>
</dbReference>
<dbReference type="GO" id="GO:0006260">
    <property type="term" value="P:DNA replication"/>
    <property type="evidence" value="ECO:0007669"/>
    <property type="project" value="InterPro"/>
</dbReference>
<keyword evidence="1" id="KW-0378">Hydrolase</keyword>
<dbReference type="SUPFAM" id="SSF82771">
    <property type="entry name" value="GIY-YIG endonuclease"/>
    <property type="match status" value="1"/>
</dbReference>
<dbReference type="GO" id="GO:0003887">
    <property type="term" value="F:DNA-directed DNA polymerase activity"/>
    <property type="evidence" value="ECO:0007669"/>
    <property type="project" value="UniProtKB-EC"/>
</dbReference>
<dbReference type="Gene3D" id="3.40.1440.10">
    <property type="entry name" value="GIY-YIG endonuclease"/>
    <property type="match status" value="1"/>
</dbReference>
<dbReference type="GO" id="GO:0003677">
    <property type="term" value="F:DNA binding"/>
    <property type="evidence" value="ECO:0007669"/>
    <property type="project" value="InterPro"/>
</dbReference>
<evidence type="ECO:0000259" key="3">
    <source>
        <dbReference type="PROSITE" id="PS50164"/>
    </source>
</evidence>
<name>A0AAE3ZFT3_9ACTN</name>
<dbReference type="Gene3D" id="3.30.420.10">
    <property type="entry name" value="Ribonuclease H-like superfamily/Ribonuclease H"/>
    <property type="match status" value="1"/>
</dbReference>
<comment type="caution">
    <text evidence="4">The sequence shown here is derived from an EMBL/GenBank/DDBJ whole genome shotgun (WGS) entry which is preliminary data.</text>
</comment>
<dbReference type="NCBIfam" id="NF005905">
    <property type="entry name" value="PRK07883.1-3"/>
    <property type="match status" value="1"/>
</dbReference>
<keyword evidence="1" id="KW-0540">Nuclease</keyword>
<dbReference type="InterPro" id="IPR050066">
    <property type="entry name" value="UvrABC_protein_C"/>
</dbReference>
<evidence type="ECO:0000259" key="2">
    <source>
        <dbReference type="PROSITE" id="PS50151"/>
    </source>
</evidence>